<feature type="transmembrane region" description="Helical" evidence="3">
    <location>
        <begin position="205"/>
        <end position="222"/>
    </location>
</feature>
<dbReference type="AlphaFoldDB" id="A0A942YHS9"/>
<comment type="subcellular location">
    <subcellularLocation>
        <location evidence="1">Membrane</location>
    </subcellularLocation>
</comment>
<keyword evidence="6" id="KW-1185">Reference proteome</keyword>
<accession>A0A942YHS9</accession>
<dbReference type="PANTHER" id="PTHR23028">
    <property type="entry name" value="ACETYLTRANSFERASE"/>
    <property type="match status" value="1"/>
</dbReference>
<keyword evidence="3" id="KW-1133">Transmembrane helix</keyword>
<dbReference type="Pfam" id="PF01757">
    <property type="entry name" value="Acyl_transf_3"/>
    <property type="match status" value="1"/>
</dbReference>
<protein>
    <submittedName>
        <fullName evidence="5">Acyltransferase</fullName>
    </submittedName>
</protein>
<feature type="transmembrane region" description="Helical" evidence="3">
    <location>
        <begin position="147"/>
        <end position="168"/>
    </location>
</feature>
<keyword evidence="3" id="KW-0812">Transmembrane</keyword>
<evidence type="ECO:0000313" key="6">
    <source>
        <dbReference type="Proteomes" id="UP000681414"/>
    </source>
</evidence>
<dbReference type="InterPro" id="IPR002656">
    <property type="entry name" value="Acyl_transf_3_dom"/>
</dbReference>
<evidence type="ECO:0000313" key="5">
    <source>
        <dbReference type="EMBL" id="MBS4197598.1"/>
    </source>
</evidence>
<evidence type="ECO:0000256" key="3">
    <source>
        <dbReference type="SAM" id="Phobius"/>
    </source>
</evidence>
<dbReference type="GO" id="GO:0016747">
    <property type="term" value="F:acyltransferase activity, transferring groups other than amino-acyl groups"/>
    <property type="evidence" value="ECO:0007669"/>
    <property type="project" value="InterPro"/>
</dbReference>
<feature type="transmembrane region" description="Helical" evidence="3">
    <location>
        <begin position="242"/>
        <end position="261"/>
    </location>
</feature>
<comment type="caution">
    <text evidence="5">The sequence shown here is derived from an EMBL/GenBank/DDBJ whole genome shotgun (WGS) entry which is preliminary data.</text>
</comment>
<evidence type="ECO:0000256" key="1">
    <source>
        <dbReference type="ARBA" id="ARBA00004370"/>
    </source>
</evidence>
<feature type="transmembrane region" description="Helical" evidence="3">
    <location>
        <begin position="175"/>
        <end position="193"/>
    </location>
</feature>
<feature type="transmembrane region" description="Helical" evidence="3">
    <location>
        <begin position="44"/>
        <end position="68"/>
    </location>
</feature>
<reference evidence="5 6" key="1">
    <citation type="submission" date="2021-05" db="EMBL/GenBank/DDBJ databases">
        <title>Novel Bacillus species.</title>
        <authorList>
            <person name="Liu G."/>
        </authorList>
    </citation>
    <scope>NUCLEOTIDE SEQUENCE [LARGE SCALE GENOMIC DNA]</scope>
    <source>
        <strain evidence="6">FJAT-49780</strain>
    </source>
</reference>
<dbReference type="Proteomes" id="UP000681414">
    <property type="component" value="Unassembled WGS sequence"/>
</dbReference>
<dbReference type="EMBL" id="JAGYPG010000004">
    <property type="protein sequence ID" value="MBS4197598.1"/>
    <property type="molecule type" value="Genomic_DNA"/>
</dbReference>
<dbReference type="RefSeq" id="WP_213126812.1">
    <property type="nucleotide sequence ID" value="NZ_JAGYPG010000004.1"/>
</dbReference>
<organism evidence="5 6">
    <name type="scientific">Lederbergia citri</name>
    <dbReference type="NCBI Taxonomy" id="2833580"/>
    <lineage>
        <taxon>Bacteria</taxon>
        <taxon>Bacillati</taxon>
        <taxon>Bacillota</taxon>
        <taxon>Bacilli</taxon>
        <taxon>Bacillales</taxon>
        <taxon>Bacillaceae</taxon>
        <taxon>Lederbergia</taxon>
    </lineage>
</organism>
<keyword evidence="5" id="KW-0808">Transferase</keyword>
<keyword evidence="5" id="KW-0012">Acyltransferase</keyword>
<name>A0A942YHS9_9BACI</name>
<feature type="transmembrane region" description="Helical" evidence="3">
    <location>
        <begin position="89"/>
        <end position="109"/>
    </location>
</feature>
<evidence type="ECO:0000259" key="4">
    <source>
        <dbReference type="Pfam" id="PF01757"/>
    </source>
</evidence>
<sequence>MNGRFDQLDSVRGLAALTVMVGHTVNITPTYLFSVLIAGSPFKVLINGHSAVLLFFVLSGFVLSLPLLNGRPINYPIFVRRRILRIYMPYLVSIILSIILSLILSRGGISDLSHWFNLTWTTKISIPILFEHLLLIGNIHSDVFNNVIWSLVHEMRISLIFPLVYFVVKKCNWKYSILIGFFLSLFSILNDHFGFQVSNGYFTTYWDSLHYTSMFIFGGVIAKHLKDIMIMYRKISKLNKWILLLSAFVFYNYPGAGLRLLSLINFTYPGRVVMDYTACLGAVLFIIIALGSEKITNILMFKPINFIGKISYSIYLYHLIVLLSLTYLLYGLVPMWVIFLLTIVVTICVSTLAYYFVEEPFMKLGKKISNKQKIQERTNTLNQHVS</sequence>
<feature type="transmembrane region" description="Helical" evidence="3">
    <location>
        <begin position="336"/>
        <end position="357"/>
    </location>
</feature>
<gene>
    <name evidence="5" type="ORF">KHA97_21360</name>
</gene>
<feature type="transmembrane region" description="Helical" evidence="3">
    <location>
        <begin position="273"/>
        <end position="291"/>
    </location>
</feature>
<dbReference type="InterPro" id="IPR050879">
    <property type="entry name" value="Acyltransferase_3"/>
</dbReference>
<proteinExistence type="inferred from homology"/>
<comment type="similarity">
    <text evidence="2">Belongs to the acyltransferase 3 family.</text>
</comment>
<feature type="transmembrane region" description="Helical" evidence="3">
    <location>
        <begin position="12"/>
        <end position="38"/>
    </location>
</feature>
<feature type="domain" description="Acyltransferase 3" evidence="4">
    <location>
        <begin position="7"/>
        <end position="354"/>
    </location>
</feature>
<feature type="transmembrane region" description="Helical" evidence="3">
    <location>
        <begin position="312"/>
        <end position="330"/>
    </location>
</feature>
<evidence type="ECO:0000256" key="2">
    <source>
        <dbReference type="ARBA" id="ARBA00007400"/>
    </source>
</evidence>
<keyword evidence="3" id="KW-0472">Membrane</keyword>